<evidence type="ECO:0000256" key="5">
    <source>
        <dbReference type="ARBA" id="ARBA00023002"/>
    </source>
</evidence>
<keyword evidence="4" id="KW-0274">FAD</keyword>
<comment type="cofactor">
    <cofactor evidence="1">
        <name>FAD</name>
        <dbReference type="ChEBI" id="CHEBI:57692"/>
    </cofactor>
</comment>
<dbReference type="GO" id="GO:0050660">
    <property type="term" value="F:flavin adenine dinucleotide binding"/>
    <property type="evidence" value="ECO:0007669"/>
    <property type="project" value="InterPro"/>
</dbReference>
<dbReference type="Gene3D" id="2.40.110.10">
    <property type="entry name" value="Butyryl-CoA Dehydrogenase, subunit A, domain 2"/>
    <property type="match status" value="1"/>
</dbReference>
<evidence type="ECO:0000313" key="7">
    <source>
        <dbReference type="EMBL" id="VAW61892.1"/>
    </source>
</evidence>
<protein>
    <recommendedName>
        <fullName evidence="6">Acyl-CoA dehydrogenase/oxidase C-terminal domain-containing protein</fullName>
    </recommendedName>
</protein>
<dbReference type="PANTHER" id="PTHR48083:SF37">
    <property type="entry name" value="DEHYDROGENASE, PUTATIVE-RELATED"/>
    <property type="match status" value="1"/>
</dbReference>
<dbReference type="InterPro" id="IPR009075">
    <property type="entry name" value="AcylCo_DH/oxidase_C"/>
</dbReference>
<feature type="domain" description="Acyl-CoA dehydrogenase/oxidase C-terminal" evidence="6">
    <location>
        <begin position="202"/>
        <end position="309"/>
    </location>
</feature>
<dbReference type="SUPFAM" id="SSF47203">
    <property type="entry name" value="Acyl-CoA dehydrogenase C-terminal domain-like"/>
    <property type="match status" value="1"/>
</dbReference>
<evidence type="ECO:0000256" key="3">
    <source>
        <dbReference type="ARBA" id="ARBA00022630"/>
    </source>
</evidence>
<sequence length="341" mass="37826">MGGLGWAPDYGHVDSLWKMTRAIANVDLSFSRCWEGHNNALMLIDKLATLTQKKRWFSEVIEKGVRWAAWSGEPQKLTPGQKYSIGTKIEKVSGGYVIRGNKVFATSATGANWAILLVSLAGPGGARDAGDGENSLLMLACDLSDSSISFDSSWWDPIGMRSTSSYKVNFDNTFIPEENCIGHIGEYLTLGMQSCFTPHYAISFLGALEAAYEYALKTVHSQNRESDPYVQHHIAEIKLNIETLDLWSDCVAKKLNQFDQVGVGIAANKFRYLSQQLAEEGVRKCIQICGARSLNKPAHLERILRDLTIYVQHDNADHILSTIGKNELGLKADKSFFKLKA</sequence>
<dbReference type="InterPro" id="IPR036250">
    <property type="entry name" value="AcylCo_DH-like_C"/>
</dbReference>
<evidence type="ECO:0000259" key="6">
    <source>
        <dbReference type="Pfam" id="PF00441"/>
    </source>
</evidence>
<evidence type="ECO:0000256" key="2">
    <source>
        <dbReference type="ARBA" id="ARBA00009347"/>
    </source>
</evidence>
<dbReference type="PANTHER" id="PTHR48083">
    <property type="entry name" value="MEDIUM-CHAIN SPECIFIC ACYL-COA DEHYDROGENASE, MITOCHONDRIAL-RELATED"/>
    <property type="match status" value="1"/>
</dbReference>
<dbReference type="EMBL" id="UOFJ01000055">
    <property type="protein sequence ID" value="VAW61892.1"/>
    <property type="molecule type" value="Genomic_DNA"/>
</dbReference>
<dbReference type="InterPro" id="IPR037069">
    <property type="entry name" value="AcylCoA_DH/ox_N_sf"/>
</dbReference>
<accession>A0A3B0XEN0</accession>
<reference evidence="7" key="1">
    <citation type="submission" date="2018-06" db="EMBL/GenBank/DDBJ databases">
        <authorList>
            <person name="Zhirakovskaya E."/>
        </authorList>
    </citation>
    <scope>NUCLEOTIDE SEQUENCE</scope>
</reference>
<dbReference type="Pfam" id="PF00441">
    <property type="entry name" value="Acyl-CoA_dh_1"/>
    <property type="match status" value="1"/>
</dbReference>
<dbReference type="GO" id="GO:0003995">
    <property type="term" value="F:acyl-CoA dehydrogenase activity"/>
    <property type="evidence" value="ECO:0007669"/>
    <property type="project" value="TreeGrafter"/>
</dbReference>
<dbReference type="InterPro" id="IPR046373">
    <property type="entry name" value="Acyl-CoA_Oxase/DH_mid-dom_sf"/>
</dbReference>
<name>A0A3B0XEN0_9ZZZZ</name>
<dbReference type="InterPro" id="IPR009100">
    <property type="entry name" value="AcylCoA_DH/oxidase_NM_dom_sf"/>
</dbReference>
<evidence type="ECO:0000256" key="4">
    <source>
        <dbReference type="ARBA" id="ARBA00022827"/>
    </source>
</evidence>
<organism evidence="7">
    <name type="scientific">hydrothermal vent metagenome</name>
    <dbReference type="NCBI Taxonomy" id="652676"/>
    <lineage>
        <taxon>unclassified sequences</taxon>
        <taxon>metagenomes</taxon>
        <taxon>ecological metagenomes</taxon>
    </lineage>
</organism>
<keyword evidence="5" id="KW-0560">Oxidoreductase</keyword>
<keyword evidence="3" id="KW-0285">Flavoprotein</keyword>
<comment type="similarity">
    <text evidence="2">Belongs to the acyl-CoA dehydrogenase family.</text>
</comment>
<evidence type="ECO:0000256" key="1">
    <source>
        <dbReference type="ARBA" id="ARBA00001974"/>
    </source>
</evidence>
<dbReference type="Gene3D" id="1.10.540.10">
    <property type="entry name" value="Acyl-CoA dehydrogenase/oxidase, N-terminal domain"/>
    <property type="match status" value="1"/>
</dbReference>
<dbReference type="CDD" id="cd00567">
    <property type="entry name" value="ACAD"/>
    <property type="match status" value="1"/>
</dbReference>
<dbReference type="Gene3D" id="1.20.140.10">
    <property type="entry name" value="Butyryl-CoA Dehydrogenase, subunit A, domain 3"/>
    <property type="match status" value="1"/>
</dbReference>
<dbReference type="GO" id="GO:0005737">
    <property type="term" value="C:cytoplasm"/>
    <property type="evidence" value="ECO:0007669"/>
    <property type="project" value="TreeGrafter"/>
</dbReference>
<dbReference type="GO" id="GO:0033539">
    <property type="term" value="P:fatty acid beta-oxidation using acyl-CoA dehydrogenase"/>
    <property type="evidence" value="ECO:0007669"/>
    <property type="project" value="TreeGrafter"/>
</dbReference>
<dbReference type="AlphaFoldDB" id="A0A3B0XEN0"/>
<proteinExistence type="inferred from homology"/>
<dbReference type="SUPFAM" id="SSF56645">
    <property type="entry name" value="Acyl-CoA dehydrogenase NM domain-like"/>
    <property type="match status" value="1"/>
</dbReference>
<dbReference type="InterPro" id="IPR050741">
    <property type="entry name" value="Acyl-CoA_dehydrogenase"/>
</dbReference>
<gene>
    <name evidence="7" type="ORF">MNBD_GAMMA10-2469</name>
</gene>